<dbReference type="RefSeq" id="WP_076944204.1">
    <property type="nucleotide sequence ID" value="NZ_MOXD01000018.1"/>
</dbReference>
<evidence type="ECO:0000256" key="1">
    <source>
        <dbReference type="SAM" id="Phobius"/>
    </source>
</evidence>
<evidence type="ECO:0000313" key="4">
    <source>
        <dbReference type="Proteomes" id="UP000216021"/>
    </source>
</evidence>
<dbReference type="Gene3D" id="1.25.40.590">
    <property type="entry name" value="Type IV / VI secretion system, DotU"/>
    <property type="match status" value="1"/>
</dbReference>
<reference evidence="3 4" key="1">
    <citation type="submission" date="2016-11" db="EMBL/GenBank/DDBJ databases">
        <title>Rahnella oryzae sp. nov., isolated from rice root.</title>
        <authorList>
            <person name="Zhang X.-X."/>
            <person name="Zhang J."/>
        </authorList>
    </citation>
    <scope>NUCLEOTIDE SEQUENCE [LARGE SCALE GENOMIC DNA]</scope>
    <source>
        <strain evidence="3 4">J11-6</strain>
    </source>
</reference>
<dbReference type="PANTHER" id="PTHR38033">
    <property type="entry name" value="MEMBRANE PROTEIN-RELATED"/>
    <property type="match status" value="1"/>
</dbReference>
<evidence type="ECO:0000313" key="3">
    <source>
        <dbReference type="EMBL" id="OMQ19617.1"/>
    </source>
</evidence>
<feature type="transmembrane region" description="Helical" evidence="1">
    <location>
        <begin position="194"/>
        <end position="212"/>
    </location>
</feature>
<dbReference type="EMBL" id="MOXD01000018">
    <property type="protein sequence ID" value="OMQ19617.1"/>
    <property type="molecule type" value="Genomic_DNA"/>
</dbReference>
<dbReference type="Proteomes" id="UP000216021">
    <property type="component" value="Unassembled WGS sequence"/>
</dbReference>
<keyword evidence="1" id="KW-1133">Transmembrane helix</keyword>
<sequence length="228" mass="25821">MSLSMKRSAPHVDMDALLQDTWLQVISLRQGMACEEGEGQVLWQRCVADIEHIQKALIEADVSEQSRQHILYAQCALLDETVKGRSVQDDAYFVWSHSPLQAHFFNTLDAGHQLYERIRSVLREPAPDSAVLVCFHRVLMLGFLGGYRSLTAPEREQLVDQLSVRVLPFNMIPSQPILAVAASRHRLGIWLRYWPVRLVLAGLTVALLWWGLDHQLSGLLPTLLPRPA</sequence>
<keyword evidence="4" id="KW-1185">Reference proteome</keyword>
<dbReference type="Pfam" id="PF09850">
    <property type="entry name" value="DotU"/>
    <property type="match status" value="1"/>
</dbReference>
<proteinExistence type="predicted"/>
<accession>A0A1S8CE71</accession>
<dbReference type="NCBIfam" id="TIGR03349">
    <property type="entry name" value="IV_VI_DotU"/>
    <property type="match status" value="1"/>
</dbReference>
<dbReference type="PANTHER" id="PTHR38033:SF1">
    <property type="entry name" value="DOTU FAMILY TYPE IV_VI SECRETION SYSTEM PROTEIN"/>
    <property type="match status" value="1"/>
</dbReference>
<dbReference type="STRING" id="2034155.BMI79_20920"/>
<keyword evidence="1" id="KW-0472">Membrane</keyword>
<comment type="caution">
    <text evidence="3">The sequence shown here is derived from an EMBL/GenBank/DDBJ whole genome shotgun (WGS) entry which is preliminary data.</text>
</comment>
<gene>
    <name evidence="3" type="ORF">BMI79_20920</name>
</gene>
<keyword evidence="1" id="KW-0812">Transmembrane</keyword>
<name>A0A1S8CE71_9GAMM</name>
<dbReference type="AlphaFoldDB" id="A0A1S8CE71"/>
<feature type="domain" description="Type IV / VI secretion system DotU" evidence="2">
    <location>
        <begin position="14"/>
        <end position="214"/>
    </location>
</feature>
<dbReference type="NCBIfam" id="NF038239">
    <property type="entry name" value="T6SS_TssL_short"/>
    <property type="match status" value="1"/>
</dbReference>
<organism evidence="3 4">
    <name type="scientific">Serratia oryzae</name>
    <dbReference type="NCBI Taxonomy" id="2034155"/>
    <lineage>
        <taxon>Bacteria</taxon>
        <taxon>Pseudomonadati</taxon>
        <taxon>Pseudomonadota</taxon>
        <taxon>Gammaproteobacteria</taxon>
        <taxon>Enterobacterales</taxon>
        <taxon>Yersiniaceae</taxon>
        <taxon>Serratia</taxon>
    </lineage>
</organism>
<dbReference type="InterPro" id="IPR038522">
    <property type="entry name" value="T4/T6SS_DotU_sf"/>
</dbReference>
<protein>
    <submittedName>
        <fullName evidence="3">Type VI secretion protein ImpK</fullName>
    </submittedName>
</protein>
<dbReference type="OrthoDB" id="6998040at2"/>
<evidence type="ECO:0000259" key="2">
    <source>
        <dbReference type="Pfam" id="PF09850"/>
    </source>
</evidence>
<dbReference type="InterPro" id="IPR017732">
    <property type="entry name" value="T4/T6SS_DotU"/>
</dbReference>